<accession>A0A2P0QG05</accession>
<reference evidence="2" key="1">
    <citation type="submission" date="2016-03" db="EMBL/GenBank/DDBJ databases">
        <title>The evolution of Pseudomonas syringae pv. actinidiae in New Zealand.</title>
        <authorList>
            <person name="Taiaroa G."/>
            <person name="Poulter R.T.M."/>
            <person name="Lamont I."/>
            <person name="Stockwell P."/>
            <person name="Butler M.I."/>
        </authorList>
    </citation>
    <scope>NUCLEOTIDE SEQUENCE</scope>
    <source>
        <strain evidence="2">RT811</strain>
        <plasmid evidence="2">pPK_RT811</plasmid>
    </source>
</reference>
<dbReference type="RefSeq" id="WP_074321388.1">
    <property type="nucleotide sequence ID" value="NZ_KX009064.1"/>
</dbReference>
<feature type="transmembrane region" description="Helical" evidence="1">
    <location>
        <begin position="78"/>
        <end position="97"/>
    </location>
</feature>
<proteinExistence type="predicted"/>
<dbReference type="EMBL" id="KX009064">
    <property type="protein sequence ID" value="ARO45325.1"/>
    <property type="molecule type" value="Genomic_DNA"/>
</dbReference>
<protein>
    <recommendedName>
        <fullName evidence="3">Conjugal transfer protein TraM</fullName>
    </recommendedName>
</protein>
<keyword evidence="1" id="KW-0472">Membrane</keyword>
<keyword evidence="1" id="KW-1133">Transmembrane helix</keyword>
<geneLocation type="plasmid" evidence="2">
    <name>pPK_RT811</name>
</geneLocation>
<evidence type="ECO:0000313" key="2">
    <source>
        <dbReference type="EMBL" id="ARO45325.1"/>
    </source>
</evidence>
<organism evidence="2">
    <name type="scientific">Pseudomonas syringae pv. actinidiae</name>
    <dbReference type="NCBI Taxonomy" id="103796"/>
    <lineage>
        <taxon>Bacteria</taxon>
        <taxon>Pseudomonadati</taxon>
        <taxon>Pseudomonadota</taxon>
        <taxon>Gammaproteobacteria</taxon>
        <taxon>Pseudomonadales</taxon>
        <taxon>Pseudomonadaceae</taxon>
        <taxon>Pseudomonas</taxon>
        <taxon>Pseudomonas syringae</taxon>
    </lineage>
</organism>
<name>A0A2P0QG05_PSESF</name>
<sequence>MKAHFKSIKNLSVEIFGMMILLFSNFALADGVDTGSSSLASLKTWMMVWIPLACTIFLICAFLAIMFHMMRMEHLPRIAFCLIGIGSASLIVGFFGIG</sequence>
<evidence type="ECO:0000256" key="1">
    <source>
        <dbReference type="SAM" id="Phobius"/>
    </source>
</evidence>
<feature type="transmembrane region" description="Helical" evidence="1">
    <location>
        <begin position="45"/>
        <end position="66"/>
    </location>
</feature>
<evidence type="ECO:0008006" key="3">
    <source>
        <dbReference type="Google" id="ProtNLM"/>
    </source>
</evidence>
<keyword evidence="1" id="KW-0812">Transmembrane</keyword>
<keyword evidence="2" id="KW-0614">Plasmid</keyword>
<dbReference type="AlphaFoldDB" id="A0A2P0QG05"/>